<sequence length="106" mass="12058">MILLSKFHKLEGFFFCMRCAKARLGYILRKREVALMRIGFFNIEIGSQIWYAHYSGVIVSDIDTGNRAFDDTNVCPTALPAALLPTLSAKFVFRMMDRSVVVEGIF</sequence>
<organism evidence="1 2">
    <name type="scientific">Marchantia polymorpha</name>
    <name type="common">Common liverwort</name>
    <name type="synonym">Marchantia aquatica</name>
    <dbReference type="NCBI Taxonomy" id="3197"/>
    <lineage>
        <taxon>Eukaryota</taxon>
        <taxon>Viridiplantae</taxon>
        <taxon>Streptophyta</taxon>
        <taxon>Embryophyta</taxon>
        <taxon>Marchantiophyta</taxon>
        <taxon>Marchantiopsida</taxon>
        <taxon>Marchantiidae</taxon>
        <taxon>Marchantiales</taxon>
        <taxon>Marchantiaceae</taxon>
        <taxon>Marchantia</taxon>
    </lineage>
</organism>
<keyword evidence="2" id="KW-1185">Reference proteome</keyword>
<dbReference type="EMBL" id="KZ772772">
    <property type="protein sequence ID" value="PTQ32338.1"/>
    <property type="molecule type" value="Genomic_DNA"/>
</dbReference>
<accession>A0A2R6WEQ9</accession>
<reference evidence="2" key="1">
    <citation type="journal article" date="2017" name="Cell">
        <title>Insights into land plant evolution garnered from the Marchantia polymorpha genome.</title>
        <authorList>
            <person name="Bowman J.L."/>
            <person name="Kohchi T."/>
            <person name="Yamato K.T."/>
            <person name="Jenkins J."/>
            <person name="Shu S."/>
            <person name="Ishizaki K."/>
            <person name="Yamaoka S."/>
            <person name="Nishihama R."/>
            <person name="Nakamura Y."/>
            <person name="Berger F."/>
            <person name="Adam C."/>
            <person name="Aki S.S."/>
            <person name="Althoff F."/>
            <person name="Araki T."/>
            <person name="Arteaga-Vazquez M.A."/>
            <person name="Balasubrmanian S."/>
            <person name="Barry K."/>
            <person name="Bauer D."/>
            <person name="Boehm C.R."/>
            <person name="Briginshaw L."/>
            <person name="Caballero-Perez J."/>
            <person name="Catarino B."/>
            <person name="Chen F."/>
            <person name="Chiyoda S."/>
            <person name="Chovatia M."/>
            <person name="Davies K.M."/>
            <person name="Delmans M."/>
            <person name="Demura T."/>
            <person name="Dierschke T."/>
            <person name="Dolan L."/>
            <person name="Dorantes-Acosta A.E."/>
            <person name="Eklund D.M."/>
            <person name="Florent S.N."/>
            <person name="Flores-Sandoval E."/>
            <person name="Fujiyama A."/>
            <person name="Fukuzawa H."/>
            <person name="Galik B."/>
            <person name="Grimanelli D."/>
            <person name="Grimwood J."/>
            <person name="Grossniklaus U."/>
            <person name="Hamada T."/>
            <person name="Haseloff J."/>
            <person name="Hetherington A.J."/>
            <person name="Higo A."/>
            <person name="Hirakawa Y."/>
            <person name="Hundley H.N."/>
            <person name="Ikeda Y."/>
            <person name="Inoue K."/>
            <person name="Inoue S.I."/>
            <person name="Ishida S."/>
            <person name="Jia Q."/>
            <person name="Kakita M."/>
            <person name="Kanazawa T."/>
            <person name="Kawai Y."/>
            <person name="Kawashima T."/>
            <person name="Kennedy M."/>
            <person name="Kinose K."/>
            <person name="Kinoshita T."/>
            <person name="Kohara Y."/>
            <person name="Koide E."/>
            <person name="Komatsu K."/>
            <person name="Kopischke S."/>
            <person name="Kubo M."/>
            <person name="Kyozuka J."/>
            <person name="Lagercrantz U."/>
            <person name="Lin S.S."/>
            <person name="Lindquist E."/>
            <person name="Lipzen A.M."/>
            <person name="Lu C.W."/>
            <person name="De Luna E."/>
            <person name="Martienssen R.A."/>
            <person name="Minamino N."/>
            <person name="Mizutani M."/>
            <person name="Mizutani M."/>
            <person name="Mochizuki N."/>
            <person name="Monte I."/>
            <person name="Mosher R."/>
            <person name="Nagasaki H."/>
            <person name="Nakagami H."/>
            <person name="Naramoto S."/>
            <person name="Nishitani K."/>
            <person name="Ohtani M."/>
            <person name="Okamoto T."/>
            <person name="Okumura M."/>
            <person name="Phillips J."/>
            <person name="Pollak B."/>
            <person name="Reinders A."/>
            <person name="Rovekamp M."/>
            <person name="Sano R."/>
            <person name="Sawa S."/>
            <person name="Schmid M.W."/>
            <person name="Shirakawa M."/>
            <person name="Solano R."/>
            <person name="Spunde A."/>
            <person name="Suetsugu N."/>
            <person name="Sugano S."/>
            <person name="Sugiyama A."/>
            <person name="Sun R."/>
            <person name="Suzuki Y."/>
            <person name="Takenaka M."/>
            <person name="Takezawa D."/>
            <person name="Tomogane H."/>
            <person name="Tsuzuki M."/>
            <person name="Ueda T."/>
            <person name="Umeda M."/>
            <person name="Ward J.M."/>
            <person name="Watanabe Y."/>
            <person name="Yazaki K."/>
            <person name="Yokoyama R."/>
            <person name="Yoshitake Y."/>
            <person name="Yotsui I."/>
            <person name="Zachgo S."/>
            <person name="Schmutz J."/>
        </authorList>
    </citation>
    <scope>NUCLEOTIDE SEQUENCE [LARGE SCALE GENOMIC DNA]</scope>
    <source>
        <strain evidence="2">Tak-1</strain>
    </source>
</reference>
<evidence type="ECO:0000313" key="2">
    <source>
        <dbReference type="Proteomes" id="UP000244005"/>
    </source>
</evidence>
<dbReference type="AlphaFoldDB" id="A0A2R6WEQ9"/>
<dbReference type="Gramene" id="Mp3g25310.1">
    <property type="protein sequence ID" value="Mp3g25310.1.cds1"/>
    <property type="gene ID" value="Mp3g25310"/>
</dbReference>
<proteinExistence type="predicted"/>
<name>A0A2R6WEQ9_MARPO</name>
<gene>
    <name evidence="1" type="ORF">MARPO_0100s0044</name>
</gene>
<evidence type="ECO:0000313" key="1">
    <source>
        <dbReference type="EMBL" id="PTQ32338.1"/>
    </source>
</evidence>
<dbReference type="Proteomes" id="UP000244005">
    <property type="component" value="Unassembled WGS sequence"/>
</dbReference>
<protein>
    <submittedName>
        <fullName evidence="1">Uncharacterized protein</fullName>
    </submittedName>
</protein>